<organism evidence="1 2">
    <name type="scientific">Heliocybe sulcata</name>
    <dbReference type="NCBI Taxonomy" id="5364"/>
    <lineage>
        <taxon>Eukaryota</taxon>
        <taxon>Fungi</taxon>
        <taxon>Dikarya</taxon>
        <taxon>Basidiomycota</taxon>
        <taxon>Agaricomycotina</taxon>
        <taxon>Agaricomycetes</taxon>
        <taxon>Gloeophyllales</taxon>
        <taxon>Gloeophyllaceae</taxon>
        <taxon>Heliocybe</taxon>
    </lineage>
</organism>
<name>A0A5C3N864_9AGAM</name>
<sequence length="149" mass="16345">MVIQLSSASALASNVEYKPARVQSPLQRQGGVSFLVASSSGTLFLSLICSRNAEAEDRAGPNAAILSGIIGFSFTLMFFQDKRHLASLFASRKPLKRLQPRWSIGNLNATLTVTFQSTDQDSPVFAIRWLYWINSSGAICYCIDKDGTY</sequence>
<keyword evidence="2" id="KW-1185">Reference proteome</keyword>
<evidence type="ECO:0000313" key="2">
    <source>
        <dbReference type="Proteomes" id="UP000305948"/>
    </source>
</evidence>
<accession>A0A5C3N864</accession>
<dbReference type="Proteomes" id="UP000305948">
    <property type="component" value="Unassembled WGS sequence"/>
</dbReference>
<dbReference type="AlphaFoldDB" id="A0A5C3N864"/>
<evidence type="ECO:0000313" key="1">
    <source>
        <dbReference type="EMBL" id="TFK53285.1"/>
    </source>
</evidence>
<reference evidence="1 2" key="1">
    <citation type="journal article" date="2019" name="Nat. Ecol. Evol.">
        <title>Megaphylogeny resolves global patterns of mushroom evolution.</title>
        <authorList>
            <person name="Varga T."/>
            <person name="Krizsan K."/>
            <person name="Foldi C."/>
            <person name="Dima B."/>
            <person name="Sanchez-Garcia M."/>
            <person name="Sanchez-Ramirez S."/>
            <person name="Szollosi G.J."/>
            <person name="Szarkandi J.G."/>
            <person name="Papp V."/>
            <person name="Albert L."/>
            <person name="Andreopoulos W."/>
            <person name="Angelini C."/>
            <person name="Antonin V."/>
            <person name="Barry K.W."/>
            <person name="Bougher N.L."/>
            <person name="Buchanan P."/>
            <person name="Buyck B."/>
            <person name="Bense V."/>
            <person name="Catcheside P."/>
            <person name="Chovatia M."/>
            <person name="Cooper J."/>
            <person name="Damon W."/>
            <person name="Desjardin D."/>
            <person name="Finy P."/>
            <person name="Geml J."/>
            <person name="Haridas S."/>
            <person name="Hughes K."/>
            <person name="Justo A."/>
            <person name="Karasinski D."/>
            <person name="Kautmanova I."/>
            <person name="Kiss B."/>
            <person name="Kocsube S."/>
            <person name="Kotiranta H."/>
            <person name="LaButti K.M."/>
            <person name="Lechner B.E."/>
            <person name="Liimatainen K."/>
            <person name="Lipzen A."/>
            <person name="Lukacs Z."/>
            <person name="Mihaltcheva S."/>
            <person name="Morgado L.N."/>
            <person name="Niskanen T."/>
            <person name="Noordeloos M.E."/>
            <person name="Ohm R.A."/>
            <person name="Ortiz-Santana B."/>
            <person name="Ovrebo C."/>
            <person name="Racz N."/>
            <person name="Riley R."/>
            <person name="Savchenko A."/>
            <person name="Shiryaev A."/>
            <person name="Soop K."/>
            <person name="Spirin V."/>
            <person name="Szebenyi C."/>
            <person name="Tomsovsky M."/>
            <person name="Tulloss R.E."/>
            <person name="Uehling J."/>
            <person name="Grigoriev I.V."/>
            <person name="Vagvolgyi C."/>
            <person name="Papp T."/>
            <person name="Martin F.M."/>
            <person name="Miettinen O."/>
            <person name="Hibbett D.S."/>
            <person name="Nagy L.G."/>
        </authorList>
    </citation>
    <scope>NUCLEOTIDE SEQUENCE [LARGE SCALE GENOMIC DNA]</scope>
    <source>
        <strain evidence="1 2">OMC1185</strain>
    </source>
</reference>
<gene>
    <name evidence="1" type="ORF">OE88DRAFT_1236174</name>
</gene>
<proteinExistence type="predicted"/>
<protein>
    <submittedName>
        <fullName evidence="1">Uncharacterized protein</fullName>
    </submittedName>
</protein>
<dbReference type="EMBL" id="ML213507">
    <property type="protein sequence ID" value="TFK53285.1"/>
    <property type="molecule type" value="Genomic_DNA"/>
</dbReference>